<protein>
    <submittedName>
        <fullName evidence="1">25407_t:CDS:1</fullName>
    </submittedName>
</protein>
<evidence type="ECO:0000313" key="1">
    <source>
        <dbReference type="EMBL" id="CAG8766099.1"/>
    </source>
</evidence>
<reference evidence="1" key="1">
    <citation type="submission" date="2021-06" db="EMBL/GenBank/DDBJ databases">
        <authorList>
            <person name="Kallberg Y."/>
            <person name="Tangrot J."/>
            <person name="Rosling A."/>
        </authorList>
    </citation>
    <scope>NUCLEOTIDE SEQUENCE</scope>
    <source>
        <strain evidence="1">MA453B</strain>
    </source>
</reference>
<feature type="non-terminal residue" evidence="1">
    <location>
        <position position="106"/>
    </location>
</feature>
<dbReference type="EMBL" id="CAJVPY010018251">
    <property type="protein sequence ID" value="CAG8766099.1"/>
    <property type="molecule type" value="Genomic_DNA"/>
</dbReference>
<evidence type="ECO:0000313" key="2">
    <source>
        <dbReference type="Proteomes" id="UP000789405"/>
    </source>
</evidence>
<dbReference type="AlphaFoldDB" id="A0A9N9J5Z0"/>
<feature type="non-terminal residue" evidence="1">
    <location>
        <position position="1"/>
    </location>
</feature>
<proteinExistence type="predicted"/>
<keyword evidence="2" id="KW-1185">Reference proteome</keyword>
<name>A0A9N9J5Z0_9GLOM</name>
<accession>A0A9N9J5Z0</accession>
<gene>
    <name evidence="1" type="ORF">DERYTH_LOCUS18253</name>
</gene>
<sequence>NTNSRASTSKSVSHLSTLLAISSQLDDPDIVAKNAIGQNDAIAKIKKANHEKRLGKLKRYTKAQAKLRAKKQKQLKDNGIVEQYNKPGQPSTAMLYPELWNNIHDC</sequence>
<dbReference type="Proteomes" id="UP000789405">
    <property type="component" value="Unassembled WGS sequence"/>
</dbReference>
<comment type="caution">
    <text evidence="1">The sequence shown here is derived from an EMBL/GenBank/DDBJ whole genome shotgun (WGS) entry which is preliminary data.</text>
</comment>
<organism evidence="1 2">
    <name type="scientific">Dentiscutata erythropus</name>
    <dbReference type="NCBI Taxonomy" id="1348616"/>
    <lineage>
        <taxon>Eukaryota</taxon>
        <taxon>Fungi</taxon>
        <taxon>Fungi incertae sedis</taxon>
        <taxon>Mucoromycota</taxon>
        <taxon>Glomeromycotina</taxon>
        <taxon>Glomeromycetes</taxon>
        <taxon>Diversisporales</taxon>
        <taxon>Gigasporaceae</taxon>
        <taxon>Dentiscutata</taxon>
    </lineage>
</organism>